<keyword evidence="3" id="KW-1185">Reference proteome</keyword>
<reference evidence="3" key="1">
    <citation type="journal article" date="2014" name="Cell">
        <title>The Architecture of a Scrambled Genome Reveals Massive Levels of Genomic Rearrangement during Development.</title>
        <authorList>
            <person name="Chen X."/>
            <person name="Bracht J.R."/>
            <person name="Goldman A.D."/>
            <person name="Dolzhenko E."/>
            <person name="Clay D.M."/>
            <person name="Swart E.C."/>
            <person name="Perlman D.H."/>
            <person name="Doak T.G."/>
            <person name="Stuart A."/>
            <person name="Amemiya C.T."/>
            <person name="Sebra R.P."/>
            <person name="Landweber L.F."/>
        </authorList>
    </citation>
    <scope>NUCLEOTIDE SEQUENCE [LARGE SCALE GENOMIC DNA]</scope>
    <source>
        <strain evidence="3">JRB310</strain>
    </source>
</reference>
<organism evidence="2 3">
    <name type="scientific">Oxytricha trifallax</name>
    <dbReference type="NCBI Taxonomy" id="1172189"/>
    <lineage>
        <taxon>Eukaryota</taxon>
        <taxon>Sar</taxon>
        <taxon>Alveolata</taxon>
        <taxon>Ciliophora</taxon>
        <taxon>Intramacronucleata</taxon>
        <taxon>Spirotrichea</taxon>
        <taxon>Stichotrichia</taxon>
        <taxon>Sporadotrichida</taxon>
        <taxon>Oxytrichidae</taxon>
        <taxon>Oxytrichinae</taxon>
        <taxon>Oxytricha</taxon>
    </lineage>
</organism>
<name>A0A073I0X8_9SPIT</name>
<evidence type="ECO:0000313" key="2">
    <source>
        <dbReference type="EMBL" id="KEJ83165.1"/>
    </source>
</evidence>
<dbReference type="Proteomes" id="UP000053232">
    <property type="component" value="Unassembled WGS sequence"/>
</dbReference>
<accession>A0A073I0X8</accession>
<sequence>MPTSAACMVYYFKIPLLPISKSTPSLLNPYRQLKISVWRSTQQDREKRSWQRGKALQAREICKFKINLINIFVAITKEICSLNTIGCSTKQRFLLISVPNLDVQVGDPSPQIKTWRIEQCPWPPPFEDLPMTSTVSQGGQERLVNGGVIEEGELERLERDDYDGNYIVGCRTGCGGAEACGGCRSGRDGFRGQHEGGRCLGGRPQRDRQESHNTVERSAIEESQEAEDEPEKMLMTKKRRRFQD</sequence>
<feature type="compositionally biased region" description="Basic and acidic residues" evidence="1">
    <location>
        <begin position="204"/>
        <end position="220"/>
    </location>
</feature>
<evidence type="ECO:0000313" key="3">
    <source>
        <dbReference type="Proteomes" id="UP000053232"/>
    </source>
</evidence>
<protein>
    <submittedName>
        <fullName evidence="2">Uncharacterized protein</fullName>
    </submittedName>
</protein>
<evidence type="ECO:0000256" key="1">
    <source>
        <dbReference type="SAM" id="MobiDB-lite"/>
    </source>
</evidence>
<feature type="region of interest" description="Disordered" evidence="1">
    <location>
        <begin position="193"/>
        <end position="244"/>
    </location>
</feature>
<dbReference type="AlphaFoldDB" id="A0A073I0X8"/>
<dbReference type="EMBL" id="ARYC01000099">
    <property type="protein sequence ID" value="KEJ83165.1"/>
    <property type="molecule type" value="Genomic_DNA"/>
</dbReference>
<feature type="compositionally biased region" description="Basic residues" evidence="1">
    <location>
        <begin position="235"/>
        <end position="244"/>
    </location>
</feature>
<comment type="caution">
    <text evidence="2">The sequence shown here is derived from an EMBL/GenBank/DDBJ whole genome shotgun (WGS) entry which is preliminary data.</text>
</comment>
<proteinExistence type="predicted"/>
<gene>
    <name evidence="2" type="ORF">OXYTRIMIC_344</name>
</gene>